<keyword evidence="3" id="KW-1185">Reference proteome</keyword>
<name>A0A4Z2E1E4_9TELE</name>
<sequence>MSSPLGAGWVLRRNEALGGRAAICQQAEYPDAEQLRRRGALGLLRKGKTTTMETEPDRTRQNQAEPDRTRQNQTEPGRTRQNQAELDRTRENQAELDRTRQN</sequence>
<dbReference type="OrthoDB" id="10634039at2759"/>
<dbReference type="Proteomes" id="UP000314294">
    <property type="component" value="Unassembled WGS sequence"/>
</dbReference>
<comment type="caution">
    <text evidence="2">The sequence shown here is derived from an EMBL/GenBank/DDBJ whole genome shotgun (WGS) entry which is preliminary data.</text>
</comment>
<reference evidence="2 3" key="1">
    <citation type="submission" date="2019-03" db="EMBL/GenBank/DDBJ databases">
        <title>First draft genome of Liparis tanakae, snailfish: a comprehensive survey of snailfish specific genes.</title>
        <authorList>
            <person name="Kim W."/>
            <person name="Song I."/>
            <person name="Jeong J.-H."/>
            <person name="Kim D."/>
            <person name="Kim S."/>
            <person name="Ryu S."/>
            <person name="Song J.Y."/>
            <person name="Lee S.K."/>
        </authorList>
    </citation>
    <scope>NUCLEOTIDE SEQUENCE [LARGE SCALE GENOMIC DNA]</scope>
    <source>
        <tissue evidence="2">Muscle</tissue>
    </source>
</reference>
<feature type="compositionally biased region" description="Basic and acidic residues" evidence="1">
    <location>
        <begin position="85"/>
        <end position="102"/>
    </location>
</feature>
<proteinExistence type="predicted"/>
<feature type="region of interest" description="Disordered" evidence="1">
    <location>
        <begin position="39"/>
        <end position="102"/>
    </location>
</feature>
<dbReference type="AlphaFoldDB" id="A0A4Z2E1E4"/>
<feature type="compositionally biased region" description="Polar residues" evidence="1">
    <location>
        <begin position="71"/>
        <end position="84"/>
    </location>
</feature>
<gene>
    <name evidence="2" type="ORF">EYF80_067199</name>
</gene>
<evidence type="ECO:0000313" key="3">
    <source>
        <dbReference type="Proteomes" id="UP000314294"/>
    </source>
</evidence>
<feature type="compositionally biased region" description="Basic and acidic residues" evidence="1">
    <location>
        <begin position="55"/>
        <end position="70"/>
    </location>
</feature>
<protein>
    <submittedName>
        <fullName evidence="2">Uncharacterized protein</fullName>
    </submittedName>
</protein>
<evidence type="ECO:0000313" key="2">
    <source>
        <dbReference type="EMBL" id="TNN22686.1"/>
    </source>
</evidence>
<evidence type="ECO:0000256" key="1">
    <source>
        <dbReference type="SAM" id="MobiDB-lite"/>
    </source>
</evidence>
<dbReference type="EMBL" id="SRLO01021413">
    <property type="protein sequence ID" value="TNN22686.1"/>
    <property type="molecule type" value="Genomic_DNA"/>
</dbReference>
<organism evidence="2 3">
    <name type="scientific">Liparis tanakae</name>
    <name type="common">Tanaka's snailfish</name>
    <dbReference type="NCBI Taxonomy" id="230148"/>
    <lineage>
        <taxon>Eukaryota</taxon>
        <taxon>Metazoa</taxon>
        <taxon>Chordata</taxon>
        <taxon>Craniata</taxon>
        <taxon>Vertebrata</taxon>
        <taxon>Euteleostomi</taxon>
        <taxon>Actinopterygii</taxon>
        <taxon>Neopterygii</taxon>
        <taxon>Teleostei</taxon>
        <taxon>Neoteleostei</taxon>
        <taxon>Acanthomorphata</taxon>
        <taxon>Eupercaria</taxon>
        <taxon>Perciformes</taxon>
        <taxon>Cottioidei</taxon>
        <taxon>Cottales</taxon>
        <taxon>Liparidae</taxon>
        <taxon>Liparis</taxon>
    </lineage>
</organism>
<accession>A0A4Z2E1E4</accession>